<evidence type="ECO:0000313" key="5">
    <source>
        <dbReference type="EMBL" id="OIQ71933.1"/>
    </source>
</evidence>
<evidence type="ECO:0000256" key="1">
    <source>
        <dbReference type="ARBA" id="ARBA00010748"/>
    </source>
</evidence>
<dbReference type="PANTHER" id="PTHR34535:SF3">
    <property type="entry name" value="HYDROGENASE MATURATION FACTOR HYPA"/>
    <property type="match status" value="1"/>
</dbReference>
<dbReference type="Pfam" id="PF01155">
    <property type="entry name" value="HypA"/>
    <property type="match status" value="1"/>
</dbReference>
<sequence length="113" mass="12032">MHELSLMEGMIEDLEAEAGKRGFARIHRIRLEVGRLSGVEVEALRFAFGPATEGSLAEGAELELLELPATGTCQDCGAAVEIAARFEPCPACGEGFVIVSGGTELRIKDLDVE</sequence>
<gene>
    <name evidence="5" type="primary">hypA_11</name>
    <name evidence="5" type="ORF">GALL_464460</name>
</gene>
<comment type="similarity">
    <text evidence="1">Belongs to the HypA/HybF family.</text>
</comment>
<evidence type="ECO:0000256" key="3">
    <source>
        <dbReference type="ARBA" id="ARBA00022723"/>
    </source>
</evidence>
<name>A0A1J5Q7L3_9ZZZZ</name>
<evidence type="ECO:0000256" key="2">
    <source>
        <dbReference type="ARBA" id="ARBA00022596"/>
    </source>
</evidence>
<dbReference type="GO" id="GO:0008270">
    <property type="term" value="F:zinc ion binding"/>
    <property type="evidence" value="ECO:0007669"/>
    <property type="project" value="TreeGrafter"/>
</dbReference>
<dbReference type="PROSITE" id="PS01249">
    <property type="entry name" value="HYPA"/>
    <property type="match status" value="1"/>
</dbReference>
<dbReference type="InterPro" id="IPR000688">
    <property type="entry name" value="HypA/HybF"/>
</dbReference>
<dbReference type="InterPro" id="IPR020538">
    <property type="entry name" value="Hydgase_Ni_incorp_HypA/HybF_CS"/>
</dbReference>
<dbReference type="GO" id="GO:0016151">
    <property type="term" value="F:nickel cation binding"/>
    <property type="evidence" value="ECO:0007669"/>
    <property type="project" value="InterPro"/>
</dbReference>
<keyword evidence="2" id="KW-0533">Nickel</keyword>
<keyword evidence="4" id="KW-0862">Zinc</keyword>
<reference evidence="5" key="1">
    <citation type="submission" date="2016-10" db="EMBL/GenBank/DDBJ databases">
        <title>Sequence of Gallionella enrichment culture.</title>
        <authorList>
            <person name="Poehlein A."/>
            <person name="Muehling M."/>
            <person name="Daniel R."/>
        </authorList>
    </citation>
    <scope>NUCLEOTIDE SEQUENCE</scope>
</reference>
<proteinExistence type="inferred from homology"/>
<dbReference type="GO" id="GO:0051604">
    <property type="term" value="P:protein maturation"/>
    <property type="evidence" value="ECO:0007669"/>
    <property type="project" value="InterPro"/>
</dbReference>
<dbReference type="HAMAP" id="MF_00213">
    <property type="entry name" value="HypA_HybF"/>
    <property type="match status" value="1"/>
</dbReference>
<organism evidence="5">
    <name type="scientific">mine drainage metagenome</name>
    <dbReference type="NCBI Taxonomy" id="410659"/>
    <lineage>
        <taxon>unclassified sequences</taxon>
        <taxon>metagenomes</taxon>
        <taxon>ecological metagenomes</taxon>
    </lineage>
</organism>
<dbReference type="AlphaFoldDB" id="A0A1J5Q7L3"/>
<dbReference type="EMBL" id="MLJW01003494">
    <property type="protein sequence ID" value="OIQ71933.1"/>
    <property type="molecule type" value="Genomic_DNA"/>
</dbReference>
<keyword evidence="3" id="KW-0479">Metal-binding</keyword>
<evidence type="ECO:0000256" key="4">
    <source>
        <dbReference type="ARBA" id="ARBA00022833"/>
    </source>
</evidence>
<comment type="caution">
    <text evidence="5">The sequence shown here is derived from an EMBL/GenBank/DDBJ whole genome shotgun (WGS) entry which is preliminary data.</text>
</comment>
<accession>A0A1J5Q7L3</accession>
<protein>
    <submittedName>
        <fullName evidence="5">Hydrogenase nickel incorporation protein HypA</fullName>
    </submittedName>
</protein>
<dbReference type="NCBIfam" id="TIGR00100">
    <property type="entry name" value="hypA"/>
    <property type="match status" value="1"/>
</dbReference>
<dbReference type="PANTHER" id="PTHR34535">
    <property type="entry name" value="HYDROGENASE MATURATION FACTOR HYPA"/>
    <property type="match status" value="1"/>
</dbReference>
<dbReference type="PIRSF" id="PIRSF004761">
    <property type="entry name" value="Hydrgn_mat_HypA"/>
    <property type="match status" value="1"/>
</dbReference>
<dbReference type="Gene3D" id="3.30.2320.80">
    <property type="match status" value="1"/>
</dbReference>